<dbReference type="OrthoDB" id="8907997at2"/>
<name>A0A151CGL0_9BACT</name>
<evidence type="ECO:0000313" key="1">
    <source>
        <dbReference type="EMBL" id="KYJ86641.1"/>
    </source>
</evidence>
<accession>A0A151CGL0</accession>
<gene>
    <name evidence="1" type="ORF">AS592_11790</name>
</gene>
<protein>
    <recommendedName>
        <fullName evidence="3">Type I restriction enzyme R protein N-terminal domain-containing protein</fullName>
    </recommendedName>
</protein>
<evidence type="ECO:0000313" key="2">
    <source>
        <dbReference type="Proteomes" id="UP000075359"/>
    </source>
</evidence>
<organism evidence="1 2">
    <name type="scientific">Sulfurovum riftiae</name>
    <dbReference type="NCBI Taxonomy" id="1630136"/>
    <lineage>
        <taxon>Bacteria</taxon>
        <taxon>Pseudomonadati</taxon>
        <taxon>Campylobacterota</taxon>
        <taxon>Epsilonproteobacteria</taxon>
        <taxon>Campylobacterales</taxon>
        <taxon>Sulfurovaceae</taxon>
        <taxon>Sulfurovum</taxon>
    </lineage>
</organism>
<keyword evidence="2" id="KW-1185">Reference proteome</keyword>
<comment type="caution">
    <text evidence="1">The sequence shown here is derived from an EMBL/GenBank/DDBJ whole genome shotgun (WGS) entry which is preliminary data.</text>
</comment>
<dbReference type="Proteomes" id="UP000075359">
    <property type="component" value="Unassembled WGS sequence"/>
</dbReference>
<dbReference type="RefSeq" id="WP_067330592.1">
    <property type="nucleotide sequence ID" value="NZ_LNKT01000018.1"/>
</dbReference>
<proteinExistence type="predicted"/>
<dbReference type="AlphaFoldDB" id="A0A151CGL0"/>
<sequence>MGKSEIKKIIDYVLVKLLKNDSDILEIDINERTISHRFAVYLEKYFDDWSVDCEYNRDHDNKKTLNIDPSSIETNDTNAQTVFPDIIVHKRRTDENLLVIEMKKSTNTNSDNRDKDIKKLRAFKRELNYQFAVFINIGVDDNSGKNTVEFIEV</sequence>
<evidence type="ECO:0008006" key="3">
    <source>
        <dbReference type="Google" id="ProtNLM"/>
    </source>
</evidence>
<reference evidence="1 2" key="1">
    <citation type="submission" date="2015-11" db="EMBL/GenBank/DDBJ databases">
        <title>Draft genome of Sulfurovum riftiae 1812E, a member of the Epsilonproteobacteria isolated from the tube of the deep-sea hydrothermal vent tubewom Riftia pachyptila.</title>
        <authorList>
            <person name="Vetriani C."/>
            <person name="Giovannelli D."/>
        </authorList>
    </citation>
    <scope>NUCLEOTIDE SEQUENCE [LARGE SCALE GENOMIC DNA]</scope>
    <source>
        <strain evidence="1 2">1812E</strain>
    </source>
</reference>
<dbReference type="EMBL" id="LNKT01000018">
    <property type="protein sequence ID" value="KYJ86641.1"/>
    <property type="molecule type" value="Genomic_DNA"/>
</dbReference>